<dbReference type="AlphaFoldDB" id="A0AAD4C350"/>
<evidence type="ECO:0000313" key="3">
    <source>
        <dbReference type="Proteomes" id="UP001194468"/>
    </source>
</evidence>
<feature type="region of interest" description="Disordered" evidence="1">
    <location>
        <begin position="1"/>
        <end position="23"/>
    </location>
</feature>
<reference evidence="2" key="1">
    <citation type="submission" date="2019-10" db="EMBL/GenBank/DDBJ databases">
        <authorList>
            <consortium name="DOE Joint Genome Institute"/>
            <person name="Kuo A."/>
            <person name="Miyauchi S."/>
            <person name="Kiss E."/>
            <person name="Drula E."/>
            <person name="Kohler A."/>
            <person name="Sanchez-Garcia M."/>
            <person name="Andreopoulos B."/>
            <person name="Barry K.W."/>
            <person name="Bonito G."/>
            <person name="Buee M."/>
            <person name="Carver A."/>
            <person name="Chen C."/>
            <person name="Cichocki N."/>
            <person name="Clum A."/>
            <person name="Culley D."/>
            <person name="Crous P.W."/>
            <person name="Fauchery L."/>
            <person name="Girlanda M."/>
            <person name="Hayes R."/>
            <person name="Keri Z."/>
            <person name="LaButti K."/>
            <person name="Lipzen A."/>
            <person name="Lombard V."/>
            <person name="Magnuson J."/>
            <person name="Maillard F."/>
            <person name="Morin E."/>
            <person name="Murat C."/>
            <person name="Nolan M."/>
            <person name="Ohm R."/>
            <person name="Pangilinan J."/>
            <person name="Pereira M."/>
            <person name="Perotto S."/>
            <person name="Peter M."/>
            <person name="Riley R."/>
            <person name="Sitrit Y."/>
            <person name="Stielow B."/>
            <person name="Szollosi G."/>
            <person name="Zifcakova L."/>
            <person name="Stursova M."/>
            <person name="Spatafora J.W."/>
            <person name="Tedersoo L."/>
            <person name="Vaario L.-M."/>
            <person name="Yamada A."/>
            <person name="Yan M."/>
            <person name="Wang P."/>
            <person name="Xu J."/>
            <person name="Bruns T."/>
            <person name="Baldrian P."/>
            <person name="Vilgalys R."/>
            <person name="Henrissat B."/>
            <person name="Grigoriev I.V."/>
            <person name="Hibbett D."/>
            <person name="Nagy L.G."/>
            <person name="Martin F.M."/>
        </authorList>
    </citation>
    <scope>NUCLEOTIDE SEQUENCE</scope>
    <source>
        <strain evidence="2">BED1</strain>
    </source>
</reference>
<reference evidence="2" key="2">
    <citation type="journal article" date="2020" name="Nat. Commun.">
        <title>Large-scale genome sequencing of mycorrhizal fungi provides insights into the early evolution of symbiotic traits.</title>
        <authorList>
            <person name="Miyauchi S."/>
            <person name="Kiss E."/>
            <person name="Kuo A."/>
            <person name="Drula E."/>
            <person name="Kohler A."/>
            <person name="Sanchez-Garcia M."/>
            <person name="Morin E."/>
            <person name="Andreopoulos B."/>
            <person name="Barry K.W."/>
            <person name="Bonito G."/>
            <person name="Buee M."/>
            <person name="Carver A."/>
            <person name="Chen C."/>
            <person name="Cichocki N."/>
            <person name="Clum A."/>
            <person name="Culley D."/>
            <person name="Crous P.W."/>
            <person name="Fauchery L."/>
            <person name="Girlanda M."/>
            <person name="Hayes R.D."/>
            <person name="Keri Z."/>
            <person name="LaButti K."/>
            <person name="Lipzen A."/>
            <person name="Lombard V."/>
            <person name="Magnuson J."/>
            <person name="Maillard F."/>
            <person name="Murat C."/>
            <person name="Nolan M."/>
            <person name="Ohm R.A."/>
            <person name="Pangilinan J."/>
            <person name="Pereira M.F."/>
            <person name="Perotto S."/>
            <person name="Peter M."/>
            <person name="Pfister S."/>
            <person name="Riley R."/>
            <person name="Sitrit Y."/>
            <person name="Stielow J.B."/>
            <person name="Szollosi G."/>
            <person name="Zifcakova L."/>
            <person name="Stursova M."/>
            <person name="Spatafora J.W."/>
            <person name="Tedersoo L."/>
            <person name="Vaario L.M."/>
            <person name="Yamada A."/>
            <person name="Yan M."/>
            <person name="Wang P."/>
            <person name="Xu J."/>
            <person name="Bruns T."/>
            <person name="Baldrian P."/>
            <person name="Vilgalys R."/>
            <person name="Dunand C."/>
            <person name="Henrissat B."/>
            <person name="Grigoriev I.V."/>
            <person name="Hibbett D."/>
            <person name="Nagy L.G."/>
            <person name="Martin F.M."/>
        </authorList>
    </citation>
    <scope>NUCLEOTIDE SEQUENCE</scope>
    <source>
        <strain evidence="2">BED1</strain>
    </source>
</reference>
<sequence>MRPSPTKTSEASEMSPDEPSCPSNELLTRFDSCSSRPVTSSYQPFISLFSMLFPCAHLHNMQPTTRPPCRSRFIRGPAPEFRDFVRLKFKNGTEDAELQTLYIFDHPDESVLVTEFIYR</sequence>
<proteinExistence type="predicted"/>
<feature type="non-terminal residue" evidence="2">
    <location>
        <position position="1"/>
    </location>
</feature>
<dbReference type="EMBL" id="WHUW01000004">
    <property type="protein sequence ID" value="KAF8447635.1"/>
    <property type="molecule type" value="Genomic_DNA"/>
</dbReference>
<name>A0AAD4C350_BOLED</name>
<dbReference type="Proteomes" id="UP001194468">
    <property type="component" value="Unassembled WGS sequence"/>
</dbReference>
<gene>
    <name evidence="2" type="ORF">L210DRAFT_3526866</name>
</gene>
<evidence type="ECO:0000256" key="1">
    <source>
        <dbReference type="SAM" id="MobiDB-lite"/>
    </source>
</evidence>
<protein>
    <submittedName>
        <fullName evidence="2">Uncharacterized protein</fullName>
    </submittedName>
</protein>
<comment type="caution">
    <text evidence="2">The sequence shown here is derived from an EMBL/GenBank/DDBJ whole genome shotgun (WGS) entry which is preliminary data.</text>
</comment>
<evidence type="ECO:0000313" key="2">
    <source>
        <dbReference type="EMBL" id="KAF8447635.1"/>
    </source>
</evidence>
<feature type="compositionally biased region" description="Polar residues" evidence="1">
    <location>
        <begin position="1"/>
        <end position="12"/>
    </location>
</feature>
<accession>A0AAD4C350</accession>
<keyword evidence="3" id="KW-1185">Reference proteome</keyword>
<organism evidence="2 3">
    <name type="scientific">Boletus edulis BED1</name>
    <dbReference type="NCBI Taxonomy" id="1328754"/>
    <lineage>
        <taxon>Eukaryota</taxon>
        <taxon>Fungi</taxon>
        <taxon>Dikarya</taxon>
        <taxon>Basidiomycota</taxon>
        <taxon>Agaricomycotina</taxon>
        <taxon>Agaricomycetes</taxon>
        <taxon>Agaricomycetidae</taxon>
        <taxon>Boletales</taxon>
        <taxon>Boletineae</taxon>
        <taxon>Boletaceae</taxon>
        <taxon>Boletoideae</taxon>
        <taxon>Boletus</taxon>
    </lineage>
</organism>